<evidence type="ECO:0000313" key="1">
    <source>
        <dbReference type="EMBL" id="JAN54553.1"/>
    </source>
</evidence>
<protein>
    <submittedName>
        <fullName evidence="1">Uncharacterized protein</fullName>
    </submittedName>
</protein>
<dbReference type="EMBL" id="GDIQ01040184">
    <property type="protein sequence ID" value="JAN54553.1"/>
    <property type="molecule type" value="Transcribed_RNA"/>
</dbReference>
<reference evidence="1" key="1">
    <citation type="submission" date="2015-10" db="EMBL/GenBank/DDBJ databases">
        <title>EvidentialGene: Evidence-directed Construction of Complete mRNA Transcriptomes without Genomes.</title>
        <authorList>
            <person name="Gilbert D.G."/>
        </authorList>
    </citation>
    <scope>NUCLEOTIDE SEQUENCE</scope>
</reference>
<sequence length="164" mass="18917">MPAGMGGVKCITNKETLKLWQLFKLLLAKYSPSSPNETISTDYRSESSCTSSCNNRSVGRIRSVVEQHWRRKQRLSSWPLWVDGGGHGSPRRRLLSTRLPHRPNRHFPHLSSSTTAFFTHTPCCLIHLVQLRFPLFRLSHPDGAYCRLIQVMIHKQQHNNRSRC</sequence>
<proteinExistence type="predicted"/>
<name>A0A0P6G489_9CRUS</name>
<accession>A0A0P6G489</accession>
<dbReference type="AlphaFoldDB" id="A0A0P6G489"/>
<organism evidence="1">
    <name type="scientific">Daphnia magna</name>
    <dbReference type="NCBI Taxonomy" id="35525"/>
    <lineage>
        <taxon>Eukaryota</taxon>
        <taxon>Metazoa</taxon>
        <taxon>Ecdysozoa</taxon>
        <taxon>Arthropoda</taxon>
        <taxon>Crustacea</taxon>
        <taxon>Branchiopoda</taxon>
        <taxon>Diplostraca</taxon>
        <taxon>Cladocera</taxon>
        <taxon>Anomopoda</taxon>
        <taxon>Daphniidae</taxon>
        <taxon>Daphnia</taxon>
    </lineage>
</organism>